<sequence>MRVPSLAMRSQYRFFISIPIPNTLPPESVLNFIQTYTPTLQSNPVIADFTEKPTDINGITSDPFFGPPDNTLRTFEIHEVITLAPGLRKEARWPTVFQCTPHGIRSRANATAGIVVWAEWIVRPRQDSTVGSPIEAGNTPSTERTLGEEWELYEEVTIEANRLVMPFVSRTSNDVHREICQKVLDEAMKGYVN</sequence>
<evidence type="ECO:0000313" key="3">
    <source>
        <dbReference type="Proteomes" id="UP000288168"/>
    </source>
</evidence>
<dbReference type="OrthoDB" id="4276610at2759"/>
<dbReference type="PANTHER" id="PTHR38117:SF1">
    <property type="entry name" value="DUF3074 DOMAIN-CONTAINING PROTEIN"/>
    <property type="match status" value="1"/>
</dbReference>
<dbReference type="PANTHER" id="PTHR38117">
    <property type="entry name" value="NACHT AND WD40 DOMAIN PROTEIN"/>
    <property type="match status" value="1"/>
</dbReference>
<comment type="caution">
    <text evidence="2">The sequence shown here is derived from an EMBL/GenBank/DDBJ whole genome shotgun (WGS) entry which is preliminary data.</text>
</comment>
<accession>A0A428PHL9</accession>
<dbReference type="InterPro" id="IPR055481">
    <property type="entry name" value="DUF7053"/>
</dbReference>
<dbReference type="Proteomes" id="UP000288168">
    <property type="component" value="Unassembled WGS sequence"/>
</dbReference>
<keyword evidence="3" id="KW-1185">Reference proteome</keyword>
<dbReference type="Pfam" id="PF23155">
    <property type="entry name" value="DUF7053"/>
    <property type="match status" value="1"/>
</dbReference>
<evidence type="ECO:0000313" key="2">
    <source>
        <dbReference type="EMBL" id="RSL52541.1"/>
    </source>
</evidence>
<name>A0A428PHL9_9HYPO</name>
<feature type="domain" description="DUF7053" evidence="1">
    <location>
        <begin position="11"/>
        <end position="187"/>
    </location>
</feature>
<reference evidence="2 3" key="1">
    <citation type="submission" date="2017-06" db="EMBL/GenBank/DDBJ databases">
        <title>Comparative genomic analysis of Ambrosia Fusariam Clade fungi.</title>
        <authorList>
            <person name="Stajich J.E."/>
            <person name="Carrillo J."/>
            <person name="Kijimoto T."/>
            <person name="Eskalen A."/>
            <person name="O'Donnell K."/>
            <person name="Kasson M."/>
        </authorList>
    </citation>
    <scope>NUCLEOTIDE SEQUENCE [LARGE SCALE GENOMIC DNA]</scope>
    <source>
        <strain evidence="2 3">NRRL62584</strain>
    </source>
</reference>
<dbReference type="AlphaFoldDB" id="A0A428PHL9"/>
<evidence type="ECO:0000259" key="1">
    <source>
        <dbReference type="Pfam" id="PF23155"/>
    </source>
</evidence>
<dbReference type="EMBL" id="NKCI01000134">
    <property type="protein sequence ID" value="RSL52541.1"/>
    <property type="molecule type" value="Genomic_DNA"/>
</dbReference>
<gene>
    <name evidence="2" type="ORF">CEP54_010847</name>
</gene>
<organism evidence="2 3">
    <name type="scientific">Fusarium duplospermum</name>
    <dbReference type="NCBI Taxonomy" id="1325734"/>
    <lineage>
        <taxon>Eukaryota</taxon>
        <taxon>Fungi</taxon>
        <taxon>Dikarya</taxon>
        <taxon>Ascomycota</taxon>
        <taxon>Pezizomycotina</taxon>
        <taxon>Sordariomycetes</taxon>
        <taxon>Hypocreomycetidae</taxon>
        <taxon>Hypocreales</taxon>
        <taxon>Nectriaceae</taxon>
        <taxon>Fusarium</taxon>
        <taxon>Fusarium solani species complex</taxon>
    </lineage>
</organism>
<protein>
    <recommendedName>
        <fullName evidence="1">DUF7053 domain-containing protein</fullName>
    </recommendedName>
</protein>
<dbReference type="STRING" id="1325734.A0A428PHL9"/>
<proteinExistence type="predicted"/>